<organism evidence="2 3">
    <name type="scientific">Burkholderia pseudomallei (strain 1710b)</name>
    <dbReference type="NCBI Taxonomy" id="320372"/>
    <lineage>
        <taxon>Bacteria</taxon>
        <taxon>Pseudomonadati</taxon>
        <taxon>Pseudomonadota</taxon>
        <taxon>Betaproteobacteria</taxon>
        <taxon>Burkholderiales</taxon>
        <taxon>Burkholderiaceae</taxon>
        <taxon>Burkholderia</taxon>
        <taxon>pseudomallei group</taxon>
    </lineage>
</organism>
<sequence length="30" mass="3446">MPAKPAIGSRGRRIPPHRPAERHSRSYRHA</sequence>
<proteinExistence type="predicted"/>
<evidence type="ECO:0000313" key="2">
    <source>
        <dbReference type="EMBL" id="ABA53366.1"/>
    </source>
</evidence>
<dbReference type="KEGG" id="bpm:BURPS1710b_A2479"/>
<dbReference type="AlphaFoldDB" id="Q3JFM4"/>
<dbReference type="EnsemblBacteria" id="ABA53366">
    <property type="protein sequence ID" value="ABA53366"/>
    <property type="gene ID" value="BURPS1710b_A2479"/>
</dbReference>
<reference evidence="2 3" key="1">
    <citation type="submission" date="2005-09" db="EMBL/GenBank/DDBJ databases">
        <authorList>
            <person name="Woods D.E."/>
            <person name="Nierman W.C."/>
        </authorList>
    </citation>
    <scope>NUCLEOTIDE SEQUENCE [LARGE SCALE GENOMIC DNA]</scope>
    <source>
        <strain evidence="2 3">1710b</strain>
    </source>
</reference>
<protein>
    <submittedName>
        <fullName evidence="2">Uncharacterized protein</fullName>
    </submittedName>
</protein>
<accession>Q3JFM4</accession>
<gene>
    <name evidence="2" type="ordered locus">BURPS1710b_A2479</name>
</gene>
<dbReference type="Proteomes" id="UP000002700">
    <property type="component" value="Chromosome II"/>
</dbReference>
<name>Q3JFM4_BURP1</name>
<dbReference type="EMBL" id="CP000125">
    <property type="protein sequence ID" value="ABA53366.1"/>
    <property type="molecule type" value="Genomic_DNA"/>
</dbReference>
<evidence type="ECO:0000256" key="1">
    <source>
        <dbReference type="SAM" id="MobiDB-lite"/>
    </source>
</evidence>
<feature type="region of interest" description="Disordered" evidence="1">
    <location>
        <begin position="1"/>
        <end position="30"/>
    </location>
</feature>
<dbReference type="HOGENOM" id="CLU_3402551_0_0_4"/>
<evidence type="ECO:0000313" key="3">
    <source>
        <dbReference type="Proteomes" id="UP000002700"/>
    </source>
</evidence>